<organism evidence="1 2">
    <name type="scientific">Pyronema omphalodes (strain CBS 100304)</name>
    <name type="common">Pyronema confluens</name>
    <dbReference type="NCBI Taxonomy" id="1076935"/>
    <lineage>
        <taxon>Eukaryota</taxon>
        <taxon>Fungi</taxon>
        <taxon>Dikarya</taxon>
        <taxon>Ascomycota</taxon>
        <taxon>Pezizomycotina</taxon>
        <taxon>Pezizomycetes</taxon>
        <taxon>Pezizales</taxon>
        <taxon>Pyronemataceae</taxon>
        <taxon>Pyronema</taxon>
    </lineage>
</organism>
<protein>
    <submittedName>
        <fullName evidence="1">Uncharacterized protein</fullName>
    </submittedName>
</protein>
<sequence length="49" mass="5788">MLMMMLGYGCWNLGFGFPATSIIMKFQRLQFKNFLDFPPRYQTVMDSDV</sequence>
<evidence type="ECO:0000313" key="1">
    <source>
        <dbReference type="EMBL" id="CCX33069.1"/>
    </source>
</evidence>
<evidence type="ECO:0000313" key="2">
    <source>
        <dbReference type="Proteomes" id="UP000018144"/>
    </source>
</evidence>
<name>U4LLQ5_PYROM</name>
<dbReference type="AlphaFoldDB" id="U4LLQ5"/>
<accession>U4LLQ5</accession>
<keyword evidence="2" id="KW-1185">Reference proteome</keyword>
<dbReference type="Proteomes" id="UP000018144">
    <property type="component" value="Unassembled WGS sequence"/>
</dbReference>
<dbReference type="EMBL" id="HF936006">
    <property type="protein sequence ID" value="CCX33069.1"/>
    <property type="molecule type" value="Genomic_DNA"/>
</dbReference>
<proteinExistence type="predicted"/>
<gene>
    <name evidence="1" type="ORF">PCON_14100</name>
</gene>
<reference evidence="1 2" key="1">
    <citation type="journal article" date="2013" name="PLoS Genet.">
        <title>The genome and development-dependent transcriptomes of Pyronema confluens: a window into fungal evolution.</title>
        <authorList>
            <person name="Traeger S."/>
            <person name="Altegoer F."/>
            <person name="Freitag M."/>
            <person name="Gabaldon T."/>
            <person name="Kempken F."/>
            <person name="Kumar A."/>
            <person name="Marcet-Houben M."/>
            <person name="Poggeler S."/>
            <person name="Stajich J.E."/>
            <person name="Nowrousian M."/>
        </authorList>
    </citation>
    <scope>NUCLEOTIDE SEQUENCE [LARGE SCALE GENOMIC DNA]</scope>
    <source>
        <strain evidence="2">CBS 100304</strain>
        <tissue evidence="1">Vegetative mycelium</tissue>
    </source>
</reference>